<dbReference type="RefSeq" id="WP_058699624.1">
    <property type="nucleotide sequence ID" value="NZ_CP013690.1"/>
</dbReference>
<dbReference type="SUPFAM" id="SSF116734">
    <property type="entry name" value="DNA methylase specificity domain"/>
    <property type="match status" value="2"/>
</dbReference>
<evidence type="ECO:0000256" key="3">
    <source>
        <dbReference type="ARBA" id="ARBA00023125"/>
    </source>
</evidence>
<evidence type="ECO:0000313" key="5">
    <source>
        <dbReference type="EMBL" id="ALU27414.1"/>
    </source>
</evidence>
<name>A0AAI8C7F2_9FLAO</name>
<dbReference type="InterPro" id="IPR000055">
    <property type="entry name" value="Restrct_endonuc_typeI_TRD"/>
</dbReference>
<keyword evidence="3" id="KW-0238">DNA-binding</keyword>
<gene>
    <name evidence="5" type="ORF">AS202_15190</name>
</gene>
<dbReference type="GO" id="GO:0003677">
    <property type="term" value="F:DNA binding"/>
    <property type="evidence" value="ECO:0007669"/>
    <property type="project" value="UniProtKB-KW"/>
</dbReference>
<sequence>MKFTEIKSNSILSNNFILKPNYHMNYGKKRIESSAYKGLQFDTLNNVTASIFTGGIFKRVFVEDKEYGYPYISATHMMNTNPLDVAKLISKKYTPRLEEMTLKTNQILVSCAGTIGNVRLITSDLSHVVGSQDIIRVDSDNTKMPYGYIYAYLASKTAYNFMQSYIYGSVVPRIEPKTLGNLPVPILSEEKQQQIHQLIVDSANLRVEANKLLKEAVEVFKFLDTTYKAGTYNVKNISSNTINNFKKRFDANYNIINNYVDNIKSNQKIEFIKINELTENIFIGPRSKRNYISNGIPFLSTSEMQKANPTKTEKFVNQNVGKDFQVKEGWLLTTRSGTLGDTIYTLPCINDFAVSEDAIRIQFKQHSILSNKYVYAFLKSNLGRNSLLAGSYGSVILHLNEDYVGNVEVPILEKNIIKEIEEKIDLHLFNLNEAILKENQAINLIENEIDAWQ</sequence>
<organism evidence="5 6">
    <name type="scientific">Myroides odoratimimus</name>
    <dbReference type="NCBI Taxonomy" id="76832"/>
    <lineage>
        <taxon>Bacteria</taxon>
        <taxon>Pseudomonadati</taxon>
        <taxon>Bacteroidota</taxon>
        <taxon>Flavobacteriia</taxon>
        <taxon>Flavobacteriales</taxon>
        <taxon>Flavobacteriaceae</taxon>
        <taxon>Myroides</taxon>
    </lineage>
</organism>
<dbReference type="Pfam" id="PF01420">
    <property type="entry name" value="Methylase_S"/>
    <property type="match status" value="1"/>
</dbReference>
<evidence type="ECO:0000259" key="4">
    <source>
        <dbReference type="Pfam" id="PF01420"/>
    </source>
</evidence>
<dbReference type="PANTHER" id="PTHR30408:SF12">
    <property type="entry name" value="TYPE I RESTRICTION ENZYME MJAVIII SPECIFICITY SUBUNIT"/>
    <property type="match status" value="1"/>
</dbReference>
<evidence type="ECO:0000256" key="1">
    <source>
        <dbReference type="ARBA" id="ARBA00010923"/>
    </source>
</evidence>
<comment type="similarity">
    <text evidence="1">Belongs to the type-I restriction system S methylase family.</text>
</comment>
<dbReference type="PANTHER" id="PTHR30408">
    <property type="entry name" value="TYPE-1 RESTRICTION ENZYME ECOKI SPECIFICITY PROTEIN"/>
    <property type="match status" value="1"/>
</dbReference>
<protein>
    <recommendedName>
        <fullName evidence="4">Type I restriction modification DNA specificity domain-containing protein</fullName>
    </recommendedName>
</protein>
<dbReference type="Gene3D" id="3.90.220.20">
    <property type="entry name" value="DNA methylase specificity domains"/>
    <property type="match status" value="2"/>
</dbReference>
<dbReference type="EMBL" id="CP013690">
    <property type="protein sequence ID" value="ALU27414.1"/>
    <property type="molecule type" value="Genomic_DNA"/>
</dbReference>
<dbReference type="GO" id="GO:0009307">
    <property type="term" value="P:DNA restriction-modification system"/>
    <property type="evidence" value="ECO:0007669"/>
    <property type="project" value="UniProtKB-KW"/>
</dbReference>
<dbReference type="REBASE" id="279832">
    <property type="entry name" value="S.Mod63039ORF15185P"/>
</dbReference>
<dbReference type="AlphaFoldDB" id="A0AAI8C7F2"/>
<accession>A0AAI8C7F2</accession>
<dbReference type="InterPro" id="IPR052021">
    <property type="entry name" value="Type-I_RS_S_subunit"/>
</dbReference>
<feature type="domain" description="Type I restriction modification DNA specificity" evidence="4">
    <location>
        <begin position="52"/>
        <end position="212"/>
    </location>
</feature>
<keyword evidence="2" id="KW-0680">Restriction system</keyword>
<dbReference type="KEGG" id="mod:AS202_15190"/>
<dbReference type="InterPro" id="IPR044946">
    <property type="entry name" value="Restrct_endonuc_typeI_TRD_sf"/>
</dbReference>
<evidence type="ECO:0000313" key="6">
    <source>
        <dbReference type="Proteomes" id="UP000069030"/>
    </source>
</evidence>
<dbReference type="Proteomes" id="UP000069030">
    <property type="component" value="Chromosome"/>
</dbReference>
<proteinExistence type="inferred from homology"/>
<evidence type="ECO:0000256" key="2">
    <source>
        <dbReference type="ARBA" id="ARBA00022747"/>
    </source>
</evidence>
<reference evidence="5 6" key="1">
    <citation type="journal article" date="2016" name="J. Zhejiang Univ. Sci. B">
        <title>Antibiotic resistance mechanisms of Myroides sp.</title>
        <authorList>
            <person name="Hu S."/>
            <person name="Yuan S."/>
            <person name="Qu H."/>
            <person name="Jiang T."/>
            <person name="Zhou Y."/>
            <person name="Wang M."/>
            <person name="Ming D."/>
        </authorList>
    </citation>
    <scope>NUCLEOTIDE SEQUENCE [LARGE SCALE GENOMIC DNA]</scope>
    <source>
        <strain evidence="5 6">PR63039</strain>
    </source>
</reference>
<dbReference type="NCBIfam" id="NF047740">
    <property type="entry name" value="antiphage_MADS5"/>
    <property type="match status" value="1"/>
</dbReference>